<evidence type="ECO:0000256" key="3">
    <source>
        <dbReference type="ARBA" id="ARBA00022475"/>
    </source>
</evidence>
<dbReference type="eggNOG" id="KOG0619">
    <property type="taxonomic scope" value="Eukaryota"/>
</dbReference>
<keyword evidence="9" id="KW-0472">Membrane</keyword>
<dbReference type="SMART" id="SM00369">
    <property type="entry name" value="LRR_TYP"/>
    <property type="match status" value="10"/>
</dbReference>
<dbReference type="Pfam" id="PF08263">
    <property type="entry name" value="LRRNT_2"/>
    <property type="match status" value="1"/>
</dbReference>
<dbReference type="PANTHER" id="PTHR48052:SF8">
    <property type="entry name" value="LRR RECEPTOR-LIKE SERINE_THREONINE-PROTEIN KINASE FLS2"/>
    <property type="match status" value="1"/>
</dbReference>
<comment type="subcellular location">
    <subcellularLocation>
        <location evidence="1">Cell membrane</location>
        <topology evidence="1">Single-pass type I membrane protein</topology>
    </subcellularLocation>
</comment>
<feature type="chain" id="PRO_5004350891" description="Leucine-rich repeat-containing N-terminal plant-type domain-containing protein" evidence="12">
    <location>
        <begin position="32"/>
        <end position="957"/>
    </location>
</feature>
<evidence type="ECO:0000256" key="1">
    <source>
        <dbReference type="ARBA" id="ARBA00004251"/>
    </source>
</evidence>
<gene>
    <name evidence="14" type="ORF">CARUB_v10012906mg</name>
</gene>
<evidence type="ECO:0000256" key="10">
    <source>
        <dbReference type="ARBA" id="ARBA00023170"/>
    </source>
</evidence>
<keyword evidence="3" id="KW-1003">Cell membrane</keyword>
<keyword evidence="8" id="KW-1133">Transmembrane helix</keyword>
<protein>
    <recommendedName>
        <fullName evidence="13">Leucine-rich repeat-containing N-terminal plant-type domain-containing protein</fullName>
    </recommendedName>
</protein>
<evidence type="ECO:0000313" key="15">
    <source>
        <dbReference type="Proteomes" id="UP000029121"/>
    </source>
</evidence>
<organism evidence="14 15">
    <name type="scientific">Capsella rubella</name>
    <dbReference type="NCBI Taxonomy" id="81985"/>
    <lineage>
        <taxon>Eukaryota</taxon>
        <taxon>Viridiplantae</taxon>
        <taxon>Streptophyta</taxon>
        <taxon>Embryophyta</taxon>
        <taxon>Tracheophyta</taxon>
        <taxon>Spermatophyta</taxon>
        <taxon>Magnoliopsida</taxon>
        <taxon>eudicotyledons</taxon>
        <taxon>Gunneridae</taxon>
        <taxon>Pentapetalae</taxon>
        <taxon>rosids</taxon>
        <taxon>malvids</taxon>
        <taxon>Brassicales</taxon>
        <taxon>Brassicaceae</taxon>
        <taxon>Camelineae</taxon>
        <taxon>Capsella</taxon>
    </lineage>
</organism>
<keyword evidence="4" id="KW-0433">Leucine-rich repeat</keyword>
<evidence type="ECO:0000313" key="14">
    <source>
        <dbReference type="EMBL" id="EOA29812.1"/>
    </source>
</evidence>
<proteinExistence type="inferred from homology"/>
<dbReference type="KEGG" id="crb:17892679"/>
<dbReference type="SUPFAM" id="SSF52058">
    <property type="entry name" value="L domain-like"/>
    <property type="match status" value="1"/>
</dbReference>
<keyword evidence="11" id="KW-0325">Glycoprotein</keyword>
<dbReference type="Proteomes" id="UP000029121">
    <property type="component" value="Unassembled WGS sequence"/>
</dbReference>
<reference evidence="15" key="1">
    <citation type="journal article" date="2013" name="Nat. Genet.">
        <title>The Capsella rubella genome and the genomic consequences of rapid mating system evolution.</title>
        <authorList>
            <person name="Slotte T."/>
            <person name="Hazzouri K.M."/>
            <person name="Agren J.A."/>
            <person name="Koenig D."/>
            <person name="Maumus F."/>
            <person name="Guo Y.L."/>
            <person name="Steige K."/>
            <person name="Platts A.E."/>
            <person name="Escobar J.S."/>
            <person name="Newman L.K."/>
            <person name="Wang W."/>
            <person name="Mandakova T."/>
            <person name="Vello E."/>
            <person name="Smith L.M."/>
            <person name="Henz S.R."/>
            <person name="Steffen J."/>
            <person name="Takuno S."/>
            <person name="Brandvain Y."/>
            <person name="Coop G."/>
            <person name="Andolfatto P."/>
            <person name="Hu T.T."/>
            <person name="Blanchette M."/>
            <person name="Clark R.M."/>
            <person name="Quesneville H."/>
            <person name="Nordborg M."/>
            <person name="Gaut B.S."/>
            <person name="Lysak M.A."/>
            <person name="Jenkins J."/>
            <person name="Grimwood J."/>
            <person name="Chapman J."/>
            <person name="Prochnik S."/>
            <person name="Shu S."/>
            <person name="Rokhsar D."/>
            <person name="Schmutz J."/>
            <person name="Weigel D."/>
            <person name="Wright S.I."/>
        </authorList>
    </citation>
    <scope>NUCLEOTIDE SEQUENCE [LARGE SCALE GENOMIC DNA]</scope>
    <source>
        <strain evidence="15">cv. Monte Gargano</strain>
    </source>
</reference>
<keyword evidence="10" id="KW-0675">Receptor</keyword>
<dbReference type="EMBL" id="KB870807">
    <property type="protein sequence ID" value="EOA29812.1"/>
    <property type="molecule type" value="Genomic_DNA"/>
</dbReference>
<evidence type="ECO:0000256" key="8">
    <source>
        <dbReference type="ARBA" id="ARBA00022989"/>
    </source>
</evidence>
<keyword evidence="5" id="KW-0812">Transmembrane</keyword>
<evidence type="ECO:0000256" key="7">
    <source>
        <dbReference type="ARBA" id="ARBA00022737"/>
    </source>
</evidence>
<dbReference type="Pfam" id="PF00560">
    <property type="entry name" value="LRR_1"/>
    <property type="match status" value="8"/>
</dbReference>
<dbReference type="FunFam" id="3.80.10.10:FF:000383">
    <property type="entry name" value="Leucine-rich repeat receptor protein kinase EMS1"/>
    <property type="match status" value="1"/>
</dbReference>
<evidence type="ECO:0000256" key="12">
    <source>
        <dbReference type="SAM" id="SignalP"/>
    </source>
</evidence>
<evidence type="ECO:0000259" key="13">
    <source>
        <dbReference type="Pfam" id="PF08263"/>
    </source>
</evidence>
<sequence>MKDSRNLTIFTIPSTLSFLLYFLFNVSEVFAAPTKHLCRSDQRDAILEFKNEFQSMDQVSYFDSYPPKTDSWEKDSDCCYWDGITCDEKSGDIIEVDLSFSSLSGQLSSKSSLFRLQHLHFVTKINLSNNDFVGPIPSSLGNFSSLTTLDVSRNHFSGKIPSWIGNLSHLTSLDFSHNSLVGEIPSSLAYLSNLTSINLSYNDFDGKLPSSIENLSSLAIFRLSRNNFFGELPPSIGNLLHLTNLSLDRNNFSGKISSSLGNLSHLTSIDFHNNNFDGEIPFSFGNLSHLTSLVLSVNNFVGAIPSSLGSLNKLSILNVKSNKLSGSLPDALVNMKKLSKLSLSNNQLIGTIPSSFFTIPSLDTITLDNNQLNGTLEFGNISSSSKLIVLRLGNNHFIGPISKSLSKLARLKELDLSNLNTQVSVDFSFLLHLKSLRKLYLPNLNTTSTINLNVILSKLKSLETLDLSGNHVLVTNKSSDSYGPWLSEIYLSGCSITEFPKILRTQDQMTTLDVSNNKIKGQVPGWLWSLANLQYVNLSNNTFIGFGRSTNLGLSSVPESYMKQLFGSNNSFTGKIPSFICELSYLTTLDLANNKLSGSIPHCMGNIQVLNLRHNRLSGVIPEDVFDSLILLDVGHNQLEGKLPRSLVRVSFLEVLNVESNRINDTFPSWLSSLQELHILVLRSNAFHGPIQQIKFATLRIIDISDNQFNGTLPPSFFVNLLAMFSLAKNEDQSTRETTLMSHKNYMSTDHYYFYSMVLMNKGIEMQLERVLNIFTAIDFSRNKFEGEIPRSIGLLKELYVLNLSNNAFSGHIPSSMANMIKLESLDVSQNNISGEIPQELGNLSNLARMNFSHNRLVGLVPGGTQFLTQNCSSFEDNLGLFGPSLEKVCLEKTSQESKMTEPKEEEEVINWKAAAIGSIPGIVFGLTMGYILVSYKPEWLMNPFGQNKSKSISSTH</sequence>
<evidence type="ECO:0000256" key="9">
    <source>
        <dbReference type="ARBA" id="ARBA00023136"/>
    </source>
</evidence>
<dbReference type="Pfam" id="PF13855">
    <property type="entry name" value="LRR_8"/>
    <property type="match status" value="3"/>
</dbReference>
<dbReference type="InterPro" id="IPR013210">
    <property type="entry name" value="LRR_N_plant-typ"/>
</dbReference>
<dbReference type="SMART" id="SM00365">
    <property type="entry name" value="LRR_SD22"/>
    <property type="match status" value="6"/>
</dbReference>
<evidence type="ECO:0000256" key="6">
    <source>
        <dbReference type="ARBA" id="ARBA00022729"/>
    </source>
</evidence>
<feature type="domain" description="Leucine-rich repeat-containing N-terminal plant-type" evidence="13">
    <location>
        <begin position="40"/>
        <end position="87"/>
    </location>
</feature>
<evidence type="ECO:0000256" key="5">
    <source>
        <dbReference type="ARBA" id="ARBA00022692"/>
    </source>
</evidence>
<keyword evidence="7" id="KW-0677">Repeat</keyword>
<evidence type="ECO:0000256" key="2">
    <source>
        <dbReference type="ARBA" id="ARBA00009592"/>
    </source>
</evidence>
<dbReference type="InterPro" id="IPR001611">
    <property type="entry name" value="Leu-rich_rpt"/>
</dbReference>
<evidence type="ECO:0000256" key="4">
    <source>
        <dbReference type="ARBA" id="ARBA00022614"/>
    </source>
</evidence>
<dbReference type="AlphaFoldDB" id="R0G2X9"/>
<feature type="signal peptide" evidence="12">
    <location>
        <begin position="1"/>
        <end position="31"/>
    </location>
</feature>
<name>R0G2X9_9BRAS</name>
<dbReference type="InterPro" id="IPR032675">
    <property type="entry name" value="LRR_dom_sf"/>
</dbReference>
<dbReference type="PANTHER" id="PTHR48052">
    <property type="entry name" value="UNNAMED PRODUCT"/>
    <property type="match status" value="1"/>
</dbReference>
<dbReference type="FunFam" id="3.80.10.10:FF:000095">
    <property type="entry name" value="LRR receptor-like serine/threonine-protein kinase GSO1"/>
    <property type="match status" value="1"/>
</dbReference>
<dbReference type="InterPro" id="IPR003591">
    <property type="entry name" value="Leu-rich_rpt_typical-subtyp"/>
</dbReference>
<comment type="similarity">
    <text evidence="2">Belongs to the RLP family.</text>
</comment>
<dbReference type="SUPFAM" id="SSF52047">
    <property type="entry name" value="RNI-like"/>
    <property type="match status" value="2"/>
</dbReference>
<dbReference type="Gene3D" id="3.80.10.10">
    <property type="entry name" value="Ribonuclease Inhibitor"/>
    <property type="match status" value="4"/>
</dbReference>
<keyword evidence="6 12" id="KW-0732">Signal</keyword>
<dbReference type="FunFam" id="3.80.10.10:FF:000299">
    <property type="entry name" value="Piriformospora indica-insensitive protein 2"/>
    <property type="match status" value="1"/>
</dbReference>
<dbReference type="FunFam" id="3.80.10.10:FF:000111">
    <property type="entry name" value="LRR receptor-like serine/threonine-protein kinase ERECTA"/>
    <property type="match status" value="1"/>
</dbReference>
<keyword evidence="15" id="KW-1185">Reference proteome</keyword>
<dbReference type="GO" id="GO:0005886">
    <property type="term" value="C:plasma membrane"/>
    <property type="evidence" value="ECO:0007669"/>
    <property type="project" value="UniProtKB-SubCell"/>
</dbReference>
<evidence type="ECO:0000256" key="11">
    <source>
        <dbReference type="ARBA" id="ARBA00023180"/>
    </source>
</evidence>
<accession>R0G2X9</accession>
<dbReference type="OrthoDB" id="442066at2759"/>
<dbReference type="FunFam" id="3.80.10.10:FF:000129">
    <property type="entry name" value="Leucine-rich repeat receptor-like kinase"/>
    <property type="match status" value="1"/>
</dbReference>